<evidence type="ECO:0000313" key="3">
    <source>
        <dbReference type="EMBL" id="KAE9251697.1"/>
    </source>
</evidence>
<organism evidence="2 5">
    <name type="scientific">Phytophthora fragariae</name>
    <dbReference type="NCBI Taxonomy" id="53985"/>
    <lineage>
        <taxon>Eukaryota</taxon>
        <taxon>Sar</taxon>
        <taxon>Stramenopiles</taxon>
        <taxon>Oomycota</taxon>
        <taxon>Peronosporomycetes</taxon>
        <taxon>Peronosporales</taxon>
        <taxon>Peronosporaceae</taxon>
        <taxon>Phytophthora</taxon>
    </lineage>
</organism>
<evidence type="ECO:0000313" key="7">
    <source>
        <dbReference type="Proteomes" id="UP000440367"/>
    </source>
</evidence>
<accession>A0A6A3Z5W6</accession>
<dbReference type="Proteomes" id="UP000437068">
    <property type="component" value="Unassembled WGS sequence"/>
</dbReference>
<evidence type="ECO:0000313" key="2">
    <source>
        <dbReference type="EMBL" id="KAE9229733.1"/>
    </source>
</evidence>
<evidence type="ECO:0000313" key="4">
    <source>
        <dbReference type="EMBL" id="KAE9320332.1"/>
    </source>
</evidence>
<dbReference type="AlphaFoldDB" id="A0A6A3Z5W6"/>
<evidence type="ECO:0000256" key="1">
    <source>
        <dbReference type="SAM" id="MobiDB-lite"/>
    </source>
</evidence>
<gene>
    <name evidence="4" type="ORF">PF001_g5464</name>
    <name evidence="3" type="ORF">PF002_g4183</name>
    <name evidence="2" type="ORF">PF005_g3745</name>
</gene>
<dbReference type="Proteomes" id="UP000440367">
    <property type="component" value="Unassembled WGS sequence"/>
</dbReference>
<keyword evidence="5" id="KW-1185">Reference proteome</keyword>
<proteinExistence type="predicted"/>
<dbReference type="EMBL" id="QXGE01000203">
    <property type="protein sequence ID" value="KAE9320332.1"/>
    <property type="molecule type" value="Genomic_DNA"/>
</dbReference>
<dbReference type="Proteomes" id="UP000433483">
    <property type="component" value="Unassembled WGS sequence"/>
</dbReference>
<protein>
    <submittedName>
        <fullName evidence="2">Uncharacterized protein</fullName>
    </submittedName>
</protein>
<dbReference type="OrthoDB" id="129212at2759"/>
<dbReference type="EMBL" id="QXGD01000127">
    <property type="protein sequence ID" value="KAE9251697.1"/>
    <property type="molecule type" value="Genomic_DNA"/>
</dbReference>
<evidence type="ECO:0000313" key="5">
    <source>
        <dbReference type="Proteomes" id="UP000433483"/>
    </source>
</evidence>
<dbReference type="EMBL" id="QXGB01000114">
    <property type="protein sequence ID" value="KAE9229733.1"/>
    <property type="molecule type" value="Genomic_DNA"/>
</dbReference>
<feature type="compositionally biased region" description="Polar residues" evidence="1">
    <location>
        <begin position="78"/>
        <end position="90"/>
    </location>
</feature>
<name>A0A6A3Z5W6_9STRA</name>
<feature type="compositionally biased region" description="Basic and acidic residues" evidence="1">
    <location>
        <begin position="41"/>
        <end position="58"/>
    </location>
</feature>
<comment type="caution">
    <text evidence="2">The sequence shown here is derived from an EMBL/GenBank/DDBJ whole genome shotgun (WGS) entry which is preliminary data.</text>
</comment>
<reference evidence="5 6" key="1">
    <citation type="submission" date="2018-08" db="EMBL/GenBank/DDBJ databases">
        <title>Genomic investigation of the strawberry pathogen Phytophthora fragariae indicates pathogenicity is determined by transcriptional variation in three key races.</title>
        <authorList>
            <person name="Adams T.M."/>
            <person name="Armitage A.D."/>
            <person name="Sobczyk M.K."/>
            <person name="Bates H.J."/>
            <person name="Dunwell J.M."/>
            <person name="Nellist C.F."/>
            <person name="Harrison R.J."/>
        </authorList>
    </citation>
    <scope>NUCLEOTIDE SEQUENCE [LARGE SCALE GENOMIC DNA]</scope>
    <source>
        <strain evidence="4 6">A4</strain>
        <strain evidence="3 7">BC-1</strain>
        <strain evidence="2 5">NOV-27</strain>
    </source>
</reference>
<evidence type="ECO:0000313" key="6">
    <source>
        <dbReference type="Proteomes" id="UP000437068"/>
    </source>
</evidence>
<feature type="region of interest" description="Disordered" evidence="1">
    <location>
        <begin position="38"/>
        <end position="98"/>
    </location>
</feature>
<sequence length="98" mass="10945">MRPTGHQTEWRYSSRDEVHVFVGERAVVNFAFESGLLKAPTDAKVRPGDDSRQEQGKEEDGDDGQQESAFEEVVRPSQIDTGVLLSQNTIDEMLAPPK</sequence>